<protein>
    <submittedName>
        <fullName evidence="8">NAD(P)-dependent alcohol dehydrogenase</fullName>
    </submittedName>
</protein>
<comment type="similarity">
    <text evidence="2 6">Belongs to the zinc-containing alcohol dehydrogenase family.</text>
</comment>
<dbReference type="PANTHER" id="PTHR43350">
    <property type="entry name" value="NAD-DEPENDENT ALCOHOL DEHYDROGENASE"/>
    <property type="match status" value="1"/>
</dbReference>
<gene>
    <name evidence="8" type="ORF">ACFQVC_42255</name>
</gene>
<name>A0ABW2JXJ2_9ACTN</name>
<evidence type="ECO:0000256" key="2">
    <source>
        <dbReference type="ARBA" id="ARBA00008072"/>
    </source>
</evidence>
<dbReference type="InterPro" id="IPR002328">
    <property type="entry name" value="ADH_Zn_CS"/>
</dbReference>
<dbReference type="Gene3D" id="3.40.50.720">
    <property type="entry name" value="NAD(P)-binding Rossmann-like Domain"/>
    <property type="match status" value="1"/>
</dbReference>
<evidence type="ECO:0000259" key="7">
    <source>
        <dbReference type="SMART" id="SM00829"/>
    </source>
</evidence>
<dbReference type="Gene3D" id="3.90.180.10">
    <property type="entry name" value="Medium-chain alcohol dehydrogenases, catalytic domain"/>
    <property type="match status" value="1"/>
</dbReference>
<evidence type="ECO:0000313" key="8">
    <source>
        <dbReference type="EMBL" id="MFC7310824.1"/>
    </source>
</evidence>
<reference evidence="9" key="1">
    <citation type="journal article" date="2019" name="Int. J. Syst. Evol. Microbiol.">
        <title>The Global Catalogue of Microorganisms (GCM) 10K type strain sequencing project: providing services to taxonomists for standard genome sequencing and annotation.</title>
        <authorList>
            <consortium name="The Broad Institute Genomics Platform"/>
            <consortium name="The Broad Institute Genome Sequencing Center for Infectious Disease"/>
            <person name="Wu L."/>
            <person name="Ma J."/>
        </authorList>
    </citation>
    <scope>NUCLEOTIDE SEQUENCE [LARGE SCALE GENOMIC DNA]</scope>
    <source>
        <strain evidence="9">SYNS20</strain>
    </source>
</reference>
<comment type="cofactor">
    <cofactor evidence="1 6">
        <name>Zn(2+)</name>
        <dbReference type="ChEBI" id="CHEBI:29105"/>
    </cofactor>
</comment>
<evidence type="ECO:0000256" key="1">
    <source>
        <dbReference type="ARBA" id="ARBA00001947"/>
    </source>
</evidence>
<sequence>MRITAALAEGVRQPFHLREVELEHPRHGEVLVRMAGSGICHTDLICRDQWFPVPLPAVLGHEGSGIIEQVGPEVHHLAPGDRVVLSFNSCGQCRACLRGRSAYCADFFARNFSGSRPDGSTPVRDGDHPAHAVFFGQSSFATHAVVSERSVVKVDTHLPLELLGPLGCGFQTGAGAVLNALLCSPGSSIAVFGAGAVGCGAVMAAAIAGCSTIAVLGRNASRLARAKAVGATHTVDLTLGDAAAVLRELTDGAGFDYSIEATGAPAVLRQAVDCLALEGVCGLVGAPALGTEARLDMSALLFGRQVRGIVEGDSNPALFIPTLLDLHRQGRFPFDQLISLYPLGQINKAIDDMHHGRAVKPVLSFLGGPA</sequence>
<dbReference type="InterPro" id="IPR011032">
    <property type="entry name" value="GroES-like_sf"/>
</dbReference>
<dbReference type="InterPro" id="IPR036291">
    <property type="entry name" value="NAD(P)-bd_dom_sf"/>
</dbReference>
<dbReference type="SUPFAM" id="SSF50129">
    <property type="entry name" value="GroES-like"/>
    <property type="match status" value="1"/>
</dbReference>
<dbReference type="InterPro" id="IPR020843">
    <property type="entry name" value="ER"/>
</dbReference>
<keyword evidence="3 6" id="KW-0479">Metal-binding</keyword>
<dbReference type="PROSITE" id="PS00059">
    <property type="entry name" value="ADH_ZINC"/>
    <property type="match status" value="1"/>
</dbReference>
<feature type="domain" description="Enoyl reductase (ER)" evidence="7">
    <location>
        <begin position="10"/>
        <end position="363"/>
    </location>
</feature>
<dbReference type="Proteomes" id="UP001596523">
    <property type="component" value="Unassembled WGS sequence"/>
</dbReference>
<dbReference type="SMART" id="SM00829">
    <property type="entry name" value="PKS_ER"/>
    <property type="match status" value="1"/>
</dbReference>
<dbReference type="PANTHER" id="PTHR43350:SF21">
    <property type="entry name" value="S-NITROSOMYCOTHIOL REDUCTASE MSCR"/>
    <property type="match status" value="1"/>
</dbReference>
<keyword evidence="9" id="KW-1185">Reference proteome</keyword>
<keyword evidence="4 6" id="KW-0862">Zinc</keyword>
<dbReference type="Pfam" id="PF00107">
    <property type="entry name" value="ADH_zinc_N"/>
    <property type="match status" value="1"/>
</dbReference>
<evidence type="ECO:0000256" key="4">
    <source>
        <dbReference type="ARBA" id="ARBA00022833"/>
    </source>
</evidence>
<evidence type="ECO:0000256" key="5">
    <source>
        <dbReference type="ARBA" id="ARBA00023002"/>
    </source>
</evidence>
<proteinExistence type="inferred from homology"/>
<dbReference type="EMBL" id="JBHTCF010000050">
    <property type="protein sequence ID" value="MFC7310824.1"/>
    <property type="molecule type" value="Genomic_DNA"/>
</dbReference>
<dbReference type="RefSeq" id="WP_381842056.1">
    <property type="nucleotide sequence ID" value="NZ_JBHTCF010000050.1"/>
</dbReference>
<evidence type="ECO:0000256" key="3">
    <source>
        <dbReference type="ARBA" id="ARBA00022723"/>
    </source>
</evidence>
<organism evidence="8 9">
    <name type="scientific">Streptomyces monticola</name>
    <dbReference type="NCBI Taxonomy" id="2666263"/>
    <lineage>
        <taxon>Bacteria</taxon>
        <taxon>Bacillati</taxon>
        <taxon>Actinomycetota</taxon>
        <taxon>Actinomycetes</taxon>
        <taxon>Kitasatosporales</taxon>
        <taxon>Streptomycetaceae</taxon>
        <taxon>Streptomyces</taxon>
    </lineage>
</organism>
<evidence type="ECO:0000256" key="6">
    <source>
        <dbReference type="RuleBase" id="RU361277"/>
    </source>
</evidence>
<evidence type="ECO:0000313" key="9">
    <source>
        <dbReference type="Proteomes" id="UP001596523"/>
    </source>
</evidence>
<dbReference type="SUPFAM" id="SSF51735">
    <property type="entry name" value="NAD(P)-binding Rossmann-fold domains"/>
    <property type="match status" value="1"/>
</dbReference>
<dbReference type="CDD" id="cd08278">
    <property type="entry name" value="benzyl_alcohol_DH"/>
    <property type="match status" value="1"/>
</dbReference>
<dbReference type="InterPro" id="IPR013149">
    <property type="entry name" value="ADH-like_C"/>
</dbReference>
<keyword evidence="5" id="KW-0560">Oxidoreductase</keyword>
<accession>A0ABW2JXJ2</accession>
<dbReference type="InterPro" id="IPR013154">
    <property type="entry name" value="ADH-like_N"/>
</dbReference>
<comment type="caution">
    <text evidence="8">The sequence shown here is derived from an EMBL/GenBank/DDBJ whole genome shotgun (WGS) entry which is preliminary data.</text>
</comment>
<dbReference type="Pfam" id="PF08240">
    <property type="entry name" value="ADH_N"/>
    <property type="match status" value="1"/>
</dbReference>